<feature type="signal peptide" evidence="2">
    <location>
        <begin position="1"/>
        <end position="21"/>
    </location>
</feature>
<accession>A0A224XW10</accession>
<name>A0A224XW10_9HEMI</name>
<protein>
    <recommendedName>
        <fullName evidence="4">Secreted protein</fullName>
    </recommendedName>
</protein>
<sequence>MFFQCFFVVCLIAFYNKLTSCETIMSKSLVFSFTYVLFLLGLCYLYLCNIICFLKKSSVNKARHSFQFTHSFLLSCLHVFMLIK</sequence>
<organism evidence="3">
    <name type="scientific">Panstrongylus lignarius</name>
    <dbReference type="NCBI Taxonomy" id="156445"/>
    <lineage>
        <taxon>Eukaryota</taxon>
        <taxon>Metazoa</taxon>
        <taxon>Ecdysozoa</taxon>
        <taxon>Arthropoda</taxon>
        <taxon>Hexapoda</taxon>
        <taxon>Insecta</taxon>
        <taxon>Pterygota</taxon>
        <taxon>Neoptera</taxon>
        <taxon>Paraneoptera</taxon>
        <taxon>Hemiptera</taxon>
        <taxon>Heteroptera</taxon>
        <taxon>Panheteroptera</taxon>
        <taxon>Cimicomorpha</taxon>
        <taxon>Reduviidae</taxon>
        <taxon>Triatominae</taxon>
        <taxon>Panstrongylus</taxon>
    </lineage>
</organism>
<evidence type="ECO:0008006" key="4">
    <source>
        <dbReference type="Google" id="ProtNLM"/>
    </source>
</evidence>
<keyword evidence="1" id="KW-1133">Transmembrane helix</keyword>
<dbReference type="EMBL" id="GFTR01001042">
    <property type="protein sequence ID" value="JAW15384.1"/>
    <property type="molecule type" value="Transcribed_RNA"/>
</dbReference>
<proteinExistence type="predicted"/>
<dbReference type="AlphaFoldDB" id="A0A224XW10"/>
<keyword evidence="1" id="KW-0812">Transmembrane</keyword>
<evidence type="ECO:0000256" key="1">
    <source>
        <dbReference type="SAM" id="Phobius"/>
    </source>
</evidence>
<keyword evidence="1" id="KW-0472">Membrane</keyword>
<feature type="chain" id="PRO_5012217497" description="Secreted protein" evidence="2">
    <location>
        <begin position="22"/>
        <end position="84"/>
    </location>
</feature>
<evidence type="ECO:0000256" key="2">
    <source>
        <dbReference type="SAM" id="SignalP"/>
    </source>
</evidence>
<keyword evidence="2" id="KW-0732">Signal</keyword>
<feature type="transmembrane region" description="Helical" evidence="1">
    <location>
        <begin position="31"/>
        <end position="54"/>
    </location>
</feature>
<reference evidence="3" key="1">
    <citation type="journal article" date="2018" name="PLoS Negl. Trop. Dis.">
        <title>An insight into the salivary gland and fat body transcriptome of Panstrongylus lignarius (Hemiptera: Heteroptera), the main vector of Chagas disease in Peru.</title>
        <authorList>
            <person name="Nevoa J.C."/>
            <person name="Mendes M.T."/>
            <person name="da Silva M.V."/>
            <person name="Soares S.C."/>
            <person name="Oliveira C.J.F."/>
            <person name="Ribeiro J.M.C."/>
        </authorList>
    </citation>
    <scope>NUCLEOTIDE SEQUENCE</scope>
</reference>
<evidence type="ECO:0000313" key="3">
    <source>
        <dbReference type="EMBL" id="JAW15384.1"/>
    </source>
</evidence>